<dbReference type="Gene3D" id="3.40.390.10">
    <property type="entry name" value="Collagenase (Catalytic Domain)"/>
    <property type="match status" value="1"/>
</dbReference>
<dbReference type="RefSeq" id="WP_330195248.1">
    <property type="nucleotide sequence ID" value="NZ_JAZDRO010000001.1"/>
</dbReference>
<dbReference type="SUPFAM" id="SSF55486">
    <property type="entry name" value="Metalloproteases ('zincins'), catalytic domain"/>
    <property type="match status" value="1"/>
</dbReference>
<feature type="chain" id="PRO_5046276250" evidence="1">
    <location>
        <begin position="22"/>
        <end position="717"/>
    </location>
</feature>
<gene>
    <name evidence="2" type="ORF">V0U35_03410</name>
</gene>
<dbReference type="Pfam" id="PF13583">
    <property type="entry name" value="Reprolysin_4"/>
    <property type="match status" value="1"/>
</dbReference>
<accession>A0ABU7LVX2</accession>
<protein>
    <submittedName>
        <fullName evidence="2">M12 family metallo-peptidase</fullName>
    </submittedName>
</protein>
<reference evidence="2 3" key="1">
    <citation type="submission" date="2024-01" db="EMBL/GenBank/DDBJ databases">
        <title>Hyphobacterium bacterium isolated from marine sediment.</title>
        <authorList>
            <person name="Zhao S."/>
        </authorList>
    </citation>
    <scope>NUCLEOTIDE SEQUENCE [LARGE SCALE GENOMIC DNA]</scope>
    <source>
        <strain evidence="2 3">Y60-23</strain>
    </source>
</reference>
<comment type="caution">
    <text evidence="2">The sequence shown here is derived from an EMBL/GenBank/DDBJ whole genome shotgun (WGS) entry which is preliminary data.</text>
</comment>
<evidence type="ECO:0000313" key="3">
    <source>
        <dbReference type="Proteomes" id="UP001310692"/>
    </source>
</evidence>
<keyword evidence="3" id="KW-1185">Reference proteome</keyword>
<sequence length="717" mass="74484">MKRFLFGAAVLAAALSPAALADDMLTSVRTIAADDGGPDSFEFGRLATGVMRMQPGERIDLNFGPGYELELDRIDVQPLGSQTWVGRIAGETIRSRAIITEMNGIVFGRVQTEDGLWYMIPEGNGHRIMQIPADINRPYRANDTVYITPDILAALPEEARQAPETGEAVAVGSNGNLDLAIYYSQSFSALWGMTASARVNHLVAVLDTALVDSDTGMRARLVFNGPVTLTDDNADQAQTLTNISGITGNEAPTITQDLSALRNVRTSHGADLVGVIQRTGPGHGGCGIANILGAPSTNGDINASWAPQGFSVTGDWISGDGNTFCSDITYAHEVGHNLGMAHNVEDSGIGTGVRTFANGHREDCNFITIMSYPTSGGTCPPGAPRTIGNEQEAPHFSNPSITLCPNNAACGIAAPARIDGILTNDPADNARAAREESKDVTLFFAEVSRVVSSVLPTTRSVQNGTTATAFATIINPVNSGGQATGCGLRLGGATPAQFSYQTTDPNTNAVTGTANTPVDLNAGASQTFVFSVTSAATFDDNTGLPQPSANDERNLFVEAFCTNRRSADFTLGLNTLTFTSSAAAPADVIALAATVGNTGRVSVPQSGTMVGAFSVAVSNIGTSASITATPDLGGRTIAGVQSLEICRTDPGTGACTTGRAASQTLTLNQNDTATFGIFVRGNGQAIAFNPAVDRVFVRFNEGATSRGATSVAVQTTP</sequence>
<dbReference type="InterPro" id="IPR024079">
    <property type="entry name" value="MetalloPept_cat_dom_sf"/>
</dbReference>
<keyword evidence="1" id="KW-0732">Signal</keyword>
<organism evidence="2 3">
    <name type="scientific">Hyphobacterium marinum</name>
    <dbReference type="NCBI Taxonomy" id="3116574"/>
    <lineage>
        <taxon>Bacteria</taxon>
        <taxon>Pseudomonadati</taxon>
        <taxon>Pseudomonadota</taxon>
        <taxon>Alphaproteobacteria</taxon>
        <taxon>Maricaulales</taxon>
        <taxon>Maricaulaceae</taxon>
        <taxon>Hyphobacterium</taxon>
    </lineage>
</organism>
<feature type="signal peptide" evidence="1">
    <location>
        <begin position="1"/>
        <end position="21"/>
    </location>
</feature>
<dbReference type="EMBL" id="JAZDRO010000001">
    <property type="protein sequence ID" value="MEE2565716.1"/>
    <property type="molecule type" value="Genomic_DNA"/>
</dbReference>
<evidence type="ECO:0000313" key="2">
    <source>
        <dbReference type="EMBL" id="MEE2565716.1"/>
    </source>
</evidence>
<proteinExistence type="predicted"/>
<name>A0ABU7LVX2_9PROT</name>
<dbReference type="Proteomes" id="UP001310692">
    <property type="component" value="Unassembled WGS sequence"/>
</dbReference>
<evidence type="ECO:0000256" key="1">
    <source>
        <dbReference type="SAM" id="SignalP"/>
    </source>
</evidence>